<evidence type="ECO:0000313" key="2">
    <source>
        <dbReference type="Proteomes" id="UP000549343"/>
    </source>
</evidence>
<dbReference type="Proteomes" id="UP000549343">
    <property type="component" value="Unassembled WGS sequence"/>
</dbReference>
<reference evidence="1 2" key="1">
    <citation type="submission" date="2020-08" db="EMBL/GenBank/DDBJ databases">
        <title>Sequencing the genomes of 1000 actinobacteria strains.</title>
        <authorList>
            <person name="Klenk H.-P."/>
        </authorList>
    </citation>
    <scope>NUCLEOTIDE SEQUENCE [LARGE SCALE GENOMIC DNA]</scope>
    <source>
        <strain evidence="1 2">DSM 44772</strain>
    </source>
</reference>
<dbReference type="RefSeq" id="WP_184889406.1">
    <property type="nucleotide sequence ID" value="NZ_BAAAHD010000006.1"/>
</dbReference>
<evidence type="ECO:0008006" key="3">
    <source>
        <dbReference type="Google" id="ProtNLM"/>
    </source>
</evidence>
<accession>A0A7W7IJS6</accession>
<dbReference type="AlphaFoldDB" id="A0A7W7IJS6"/>
<sequence>MGADTGRSVDQYWRRRALALAGVVGSVGLLAWACTGDGNEPPVHNANAVESTSPPPPPTAMPTVTVTVTASPEPKPVKDGGPCTGKDLVFTMSAPQDTFAGSERPQFRVTVVNTGKGSCTFDTGSLNVRITSGSDDIWSSTECRRGDSSKKTLRRGIPHVETVTWGRERGCDGGDPARPGTYVADLKGKKAKKQVFHLR</sequence>
<proteinExistence type="predicted"/>
<gene>
    <name evidence="1" type="ORF">F4557_006824</name>
</gene>
<comment type="caution">
    <text evidence="1">The sequence shown here is derived from an EMBL/GenBank/DDBJ whole genome shotgun (WGS) entry which is preliminary data.</text>
</comment>
<dbReference type="EMBL" id="JACHMV010000001">
    <property type="protein sequence ID" value="MBB4778406.1"/>
    <property type="molecule type" value="Genomic_DNA"/>
</dbReference>
<organism evidence="1 2">
    <name type="scientific">Actinomadura livida</name>
    <dbReference type="NCBI Taxonomy" id="79909"/>
    <lineage>
        <taxon>Bacteria</taxon>
        <taxon>Bacillati</taxon>
        <taxon>Actinomycetota</taxon>
        <taxon>Actinomycetes</taxon>
        <taxon>Streptosporangiales</taxon>
        <taxon>Thermomonosporaceae</taxon>
        <taxon>Actinomadura</taxon>
    </lineage>
</organism>
<protein>
    <recommendedName>
        <fullName evidence="3">DUF4232 domain-containing protein</fullName>
    </recommendedName>
</protein>
<name>A0A7W7IJS6_9ACTN</name>
<evidence type="ECO:0000313" key="1">
    <source>
        <dbReference type="EMBL" id="MBB4778406.1"/>
    </source>
</evidence>